<feature type="signal peptide" evidence="1">
    <location>
        <begin position="1"/>
        <end position="27"/>
    </location>
</feature>
<evidence type="ECO:0000313" key="3">
    <source>
        <dbReference type="Proteomes" id="UP000295023"/>
    </source>
</evidence>
<keyword evidence="1" id="KW-0732">Signal</keyword>
<comment type="caution">
    <text evidence="2">The sequence shown here is derived from an EMBL/GenBank/DDBJ whole genome shotgun (WGS) entry which is preliminary data.</text>
</comment>
<proteinExistence type="predicted"/>
<dbReference type="InterPro" id="IPR018673">
    <property type="entry name" value="DUF2141"/>
</dbReference>
<name>A0A4R4D8R8_9PROT</name>
<protein>
    <submittedName>
        <fullName evidence="2">DUF2141 domain-containing protein</fullName>
    </submittedName>
</protein>
<sequence>MRPRRLLAALPLLLALALALAPGLAAAGDLLVTVQGIEGAEGLIRVAACPPEGYPDGTCPWVARAPAQPGTLELRIAGLPPGRYGVSAHHDVDGDGRLGKSWLGIPQEAVGFGNDAPIGRFGPPGFEAAAVTVPATGEARTAVTLRYR</sequence>
<dbReference type="AlphaFoldDB" id="A0A4R4D8R8"/>
<dbReference type="OrthoDB" id="7189112at2"/>
<feature type="chain" id="PRO_5020879018" evidence="1">
    <location>
        <begin position="28"/>
        <end position="148"/>
    </location>
</feature>
<keyword evidence="3" id="KW-1185">Reference proteome</keyword>
<dbReference type="Proteomes" id="UP000295023">
    <property type="component" value="Unassembled WGS sequence"/>
</dbReference>
<gene>
    <name evidence="2" type="ORF">EXY23_19320</name>
</gene>
<dbReference type="EMBL" id="SKBM01000021">
    <property type="protein sequence ID" value="TCZ56737.1"/>
    <property type="molecule type" value="Genomic_DNA"/>
</dbReference>
<dbReference type="Pfam" id="PF09912">
    <property type="entry name" value="DUF2141"/>
    <property type="match status" value="1"/>
</dbReference>
<accession>A0A4R4D8R8</accession>
<organism evidence="2 3">
    <name type="scientific">Roseicella aquatilis</name>
    <dbReference type="NCBI Taxonomy" id="2527868"/>
    <lineage>
        <taxon>Bacteria</taxon>
        <taxon>Pseudomonadati</taxon>
        <taxon>Pseudomonadota</taxon>
        <taxon>Alphaproteobacteria</taxon>
        <taxon>Acetobacterales</taxon>
        <taxon>Roseomonadaceae</taxon>
        <taxon>Roseicella</taxon>
    </lineage>
</organism>
<evidence type="ECO:0000256" key="1">
    <source>
        <dbReference type="SAM" id="SignalP"/>
    </source>
</evidence>
<evidence type="ECO:0000313" key="2">
    <source>
        <dbReference type="EMBL" id="TCZ56737.1"/>
    </source>
</evidence>
<dbReference type="RefSeq" id="WP_132293247.1">
    <property type="nucleotide sequence ID" value="NZ_SKBM01000021.1"/>
</dbReference>
<reference evidence="2 3" key="1">
    <citation type="submission" date="2019-03" db="EMBL/GenBank/DDBJ databases">
        <title>Paracraurococcus aquatilis NE82 genome sequence.</title>
        <authorList>
            <person name="Zhao Y."/>
            <person name="Du Z."/>
        </authorList>
    </citation>
    <scope>NUCLEOTIDE SEQUENCE [LARGE SCALE GENOMIC DNA]</scope>
    <source>
        <strain evidence="2 3">NE82</strain>
    </source>
</reference>